<dbReference type="AlphaFoldDB" id="A0A1J5S583"/>
<name>A0A1J5S583_9ZZZZ</name>
<organism evidence="1">
    <name type="scientific">mine drainage metagenome</name>
    <dbReference type="NCBI Taxonomy" id="410659"/>
    <lineage>
        <taxon>unclassified sequences</taxon>
        <taxon>metagenomes</taxon>
        <taxon>ecological metagenomes</taxon>
    </lineage>
</organism>
<sequence>MIRIADILRISQIQEAFSSEFPYLKLEFSKKSPQATPLAVKQPLINVDKTLSESRTIFKDGKIEIVPTMTVSELEQKFNDIYGLSTQVFRKSGNIWLVTTITDKWTLEEQNRQGEIITKQFADRKSKIDQV</sequence>
<comment type="caution">
    <text evidence="1">The sequence shown here is derived from an EMBL/GenBank/DDBJ whole genome shotgun (WGS) entry which is preliminary data.</text>
</comment>
<proteinExistence type="predicted"/>
<reference evidence="1" key="1">
    <citation type="submission" date="2016-10" db="EMBL/GenBank/DDBJ databases">
        <title>Sequence of Gallionella enrichment culture.</title>
        <authorList>
            <person name="Poehlein A."/>
            <person name="Muehling M."/>
            <person name="Daniel R."/>
        </authorList>
    </citation>
    <scope>NUCLEOTIDE SEQUENCE</scope>
</reference>
<evidence type="ECO:0000313" key="1">
    <source>
        <dbReference type="EMBL" id="OIR03447.1"/>
    </source>
</evidence>
<accession>A0A1J5S583</accession>
<gene>
    <name evidence="1" type="ORF">GALL_145190</name>
</gene>
<protein>
    <submittedName>
        <fullName evidence="1">Uncharacterized protein</fullName>
    </submittedName>
</protein>
<dbReference type="EMBL" id="MLJW01000066">
    <property type="protein sequence ID" value="OIR03447.1"/>
    <property type="molecule type" value="Genomic_DNA"/>
</dbReference>